<dbReference type="EMBL" id="CP042806">
    <property type="protein sequence ID" value="QEE30790.1"/>
    <property type="molecule type" value="Genomic_DNA"/>
</dbReference>
<accession>A0A5B9EIV1</accession>
<sequence length="184" mass="19221">MSKNMRLWLHGLGAAFIGGAATSLATILVDSEKFNIDTLLGLQHLAVVAIVAGIVSAAGYLKQSPLPAVEESRTAGSKLAALLVASLLLGSFGLAGCNDFERKTFQTLSASKTLIDKAQIDYETGTLPHTQASYDAINKAKDAQTAAVRGFQLYEAAKLAVNQNSDVTVQIAALNSALSNLGRS</sequence>
<dbReference type="Proteomes" id="UP000321820">
    <property type="component" value="Chromosome"/>
</dbReference>
<name>A0A5B9EIV1_9BACT</name>
<dbReference type="RefSeq" id="WP_147650087.1">
    <property type="nucleotide sequence ID" value="NZ_CP042806.1"/>
</dbReference>
<evidence type="ECO:0000313" key="3">
    <source>
        <dbReference type="Proteomes" id="UP000321820"/>
    </source>
</evidence>
<reference evidence="2 3" key="1">
    <citation type="submission" date="2019-08" db="EMBL/GenBank/DDBJ databases">
        <title>Complete genome sequence of Terriglobus albidus strain ORNL.</title>
        <authorList>
            <person name="Podar M."/>
        </authorList>
    </citation>
    <scope>NUCLEOTIDE SEQUENCE [LARGE SCALE GENOMIC DNA]</scope>
    <source>
        <strain evidence="2 3">ORNL</strain>
    </source>
</reference>
<protein>
    <submittedName>
        <fullName evidence="2">Uncharacterized protein</fullName>
    </submittedName>
</protein>
<feature type="transmembrane region" description="Helical" evidence="1">
    <location>
        <begin position="79"/>
        <end position="96"/>
    </location>
</feature>
<keyword evidence="1" id="KW-1133">Transmembrane helix</keyword>
<keyword evidence="1" id="KW-0812">Transmembrane</keyword>
<feature type="transmembrane region" description="Helical" evidence="1">
    <location>
        <begin position="41"/>
        <end position="59"/>
    </location>
</feature>
<organism evidence="2 3">
    <name type="scientific">Terriglobus albidus</name>
    <dbReference type="NCBI Taxonomy" id="1592106"/>
    <lineage>
        <taxon>Bacteria</taxon>
        <taxon>Pseudomonadati</taxon>
        <taxon>Acidobacteriota</taxon>
        <taxon>Terriglobia</taxon>
        <taxon>Terriglobales</taxon>
        <taxon>Acidobacteriaceae</taxon>
        <taxon>Terriglobus</taxon>
    </lineage>
</organism>
<evidence type="ECO:0000256" key="1">
    <source>
        <dbReference type="SAM" id="Phobius"/>
    </source>
</evidence>
<dbReference type="KEGG" id="talb:FTW19_23990"/>
<keyword evidence="1" id="KW-0472">Membrane</keyword>
<keyword evidence="3" id="KW-1185">Reference proteome</keyword>
<dbReference type="AlphaFoldDB" id="A0A5B9EIV1"/>
<gene>
    <name evidence="2" type="ORF">FTW19_23990</name>
</gene>
<proteinExistence type="predicted"/>
<evidence type="ECO:0000313" key="2">
    <source>
        <dbReference type="EMBL" id="QEE30790.1"/>
    </source>
</evidence>